<dbReference type="RefSeq" id="WP_109827875.1">
    <property type="nucleotide sequence ID" value="NZ_CP029494.1"/>
</dbReference>
<sequence>MKSLWCLLLAASSLAAAQPYEMKSYLNFGGWQPAAFWCDTPTRVLAVTQPASSDLPQPVKLVEWTGPNMTWNAYQLGRADPGAGQVYHALTPAGQPTSPNPAYFIHSSNIENTQDPAYRMTHINEFKVPSGRFGCRYKPQAAFLGATAHHSITVWEYGGKVTYSSTNKGGSGGVYLTGGSHTGQEYRWTNQGYTYLLTLGEPGATLSVLRGGKVLSREPFLAYSISVKP</sequence>
<dbReference type="KEGG" id="dez:DKM44_13690"/>
<accession>A0A2Z3JMY4</accession>
<evidence type="ECO:0000313" key="3">
    <source>
        <dbReference type="Proteomes" id="UP000245368"/>
    </source>
</evidence>
<keyword evidence="3" id="KW-1185">Reference proteome</keyword>
<name>A0A2Z3JMY4_9DEIO</name>
<evidence type="ECO:0000256" key="1">
    <source>
        <dbReference type="SAM" id="SignalP"/>
    </source>
</evidence>
<protein>
    <submittedName>
        <fullName evidence="2">Uncharacterized protein</fullName>
    </submittedName>
</protein>
<organism evidence="2 3">
    <name type="scientific">Deinococcus irradiatisoli</name>
    <dbReference type="NCBI Taxonomy" id="2202254"/>
    <lineage>
        <taxon>Bacteria</taxon>
        <taxon>Thermotogati</taxon>
        <taxon>Deinococcota</taxon>
        <taxon>Deinococci</taxon>
        <taxon>Deinococcales</taxon>
        <taxon>Deinococcaceae</taxon>
        <taxon>Deinococcus</taxon>
    </lineage>
</organism>
<dbReference type="Proteomes" id="UP000245368">
    <property type="component" value="Chromosome"/>
</dbReference>
<reference evidence="2 3" key="1">
    <citation type="submission" date="2018-05" db="EMBL/GenBank/DDBJ databases">
        <title>Complete Genome Sequence of Deinococcus sp. strain 17bor-2.</title>
        <authorList>
            <person name="Srinivasan S."/>
        </authorList>
    </citation>
    <scope>NUCLEOTIDE SEQUENCE [LARGE SCALE GENOMIC DNA]</scope>
    <source>
        <strain evidence="2 3">17bor-2</strain>
    </source>
</reference>
<dbReference type="EMBL" id="CP029494">
    <property type="protein sequence ID" value="AWN24149.1"/>
    <property type="molecule type" value="Genomic_DNA"/>
</dbReference>
<gene>
    <name evidence="2" type="ORF">DKM44_13690</name>
</gene>
<dbReference type="AlphaFoldDB" id="A0A2Z3JMY4"/>
<keyword evidence="1" id="KW-0732">Signal</keyword>
<feature type="signal peptide" evidence="1">
    <location>
        <begin position="1"/>
        <end position="17"/>
    </location>
</feature>
<evidence type="ECO:0000313" key="2">
    <source>
        <dbReference type="EMBL" id="AWN24149.1"/>
    </source>
</evidence>
<proteinExistence type="predicted"/>
<dbReference type="OrthoDB" id="65743at2"/>
<feature type="chain" id="PRO_5016358114" evidence="1">
    <location>
        <begin position="18"/>
        <end position="229"/>
    </location>
</feature>